<evidence type="ECO:0000313" key="3">
    <source>
        <dbReference type="Proteomes" id="UP001328107"/>
    </source>
</evidence>
<keyword evidence="1" id="KW-0812">Transmembrane</keyword>
<evidence type="ECO:0000313" key="2">
    <source>
        <dbReference type="EMBL" id="GMR33526.1"/>
    </source>
</evidence>
<dbReference type="Proteomes" id="UP001328107">
    <property type="component" value="Unassembled WGS sequence"/>
</dbReference>
<reference evidence="3" key="1">
    <citation type="submission" date="2022-10" db="EMBL/GenBank/DDBJ databases">
        <title>Genome assembly of Pristionchus species.</title>
        <authorList>
            <person name="Yoshida K."/>
            <person name="Sommer R.J."/>
        </authorList>
    </citation>
    <scope>NUCLEOTIDE SEQUENCE [LARGE SCALE GENOMIC DNA]</scope>
    <source>
        <strain evidence="3">RS5460</strain>
    </source>
</reference>
<name>A0AAN4Z3Y1_9BILA</name>
<evidence type="ECO:0000256" key="1">
    <source>
        <dbReference type="SAM" id="Phobius"/>
    </source>
</evidence>
<proteinExistence type="predicted"/>
<comment type="caution">
    <text evidence="2">The sequence shown here is derived from an EMBL/GenBank/DDBJ whole genome shotgun (WGS) entry which is preliminary data.</text>
</comment>
<keyword evidence="1" id="KW-1133">Transmembrane helix</keyword>
<dbReference type="EMBL" id="BTRK01000001">
    <property type="protein sequence ID" value="GMR33526.1"/>
    <property type="molecule type" value="Genomic_DNA"/>
</dbReference>
<organism evidence="2 3">
    <name type="scientific">Pristionchus mayeri</name>
    <dbReference type="NCBI Taxonomy" id="1317129"/>
    <lineage>
        <taxon>Eukaryota</taxon>
        <taxon>Metazoa</taxon>
        <taxon>Ecdysozoa</taxon>
        <taxon>Nematoda</taxon>
        <taxon>Chromadorea</taxon>
        <taxon>Rhabditida</taxon>
        <taxon>Rhabditina</taxon>
        <taxon>Diplogasteromorpha</taxon>
        <taxon>Diplogasteroidea</taxon>
        <taxon>Neodiplogasteridae</taxon>
        <taxon>Pristionchus</taxon>
    </lineage>
</organism>
<feature type="transmembrane region" description="Helical" evidence="1">
    <location>
        <begin position="82"/>
        <end position="103"/>
    </location>
</feature>
<accession>A0AAN4Z3Y1</accession>
<protein>
    <submittedName>
        <fullName evidence="2">Uncharacterized protein</fullName>
    </submittedName>
</protein>
<gene>
    <name evidence="2" type="ORF">PMAYCL1PPCAC_03721</name>
</gene>
<dbReference type="AlphaFoldDB" id="A0AAN4Z3Y1"/>
<keyword evidence="3" id="KW-1185">Reference proteome</keyword>
<keyword evidence="1" id="KW-0472">Membrane</keyword>
<sequence>MDGSRPLPSYTSIDLESELADIFATNLNPHIKDAGMSGFYSNRMEKSARGVSMHPPPPIYPLPEEHPAGREHPFPFSSRTRLILLCLIFFALPLLILFLFLLLSSPFQIPNPIHPSFSPLLSSHSHSEPH</sequence>